<protein>
    <recommendedName>
        <fullName evidence="3">Secreted protein</fullName>
    </recommendedName>
</protein>
<gene>
    <name evidence="1" type="ORF">CDAR_373111</name>
</gene>
<accession>A0AAV4X6A1</accession>
<dbReference type="Proteomes" id="UP001054837">
    <property type="component" value="Unassembled WGS sequence"/>
</dbReference>
<reference evidence="1 2" key="1">
    <citation type="submission" date="2021-06" db="EMBL/GenBank/DDBJ databases">
        <title>Caerostris darwini draft genome.</title>
        <authorList>
            <person name="Kono N."/>
            <person name="Arakawa K."/>
        </authorList>
    </citation>
    <scope>NUCLEOTIDE SEQUENCE [LARGE SCALE GENOMIC DNA]</scope>
</reference>
<sequence>MTVTLQPRRWIRSTLILISYGVEARTPDHWRSSGLFLTPIPLHVSTLVFPYYSSLPPLTHLNTAVAVDSIKFNITPPAAWWPNGF</sequence>
<evidence type="ECO:0000313" key="1">
    <source>
        <dbReference type="EMBL" id="GIY90801.1"/>
    </source>
</evidence>
<evidence type="ECO:0008006" key="3">
    <source>
        <dbReference type="Google" id="ProtNLM"/>
    </source>
</evidence>
<dbReference type="AlphaFoldDB" id="A0AAV4X6A1"/>
<organism evidence="1 2">
    <name type="scientific">Caerostris darwini</name>
    <dbReference type="NCBI Taxonomy" id="1538125"/>
    <lineage>
        <taxon>Eukaryota</taxon>
        <taxon>Metazoa</taxon>
        <taxon>Ecdysozoa</taxon>
        <taxon>Arthropoda</taxon>
        <taxon>Chelicerata</taxon>
        <taxon>Arachnida</taxon>
        <taxon>Araneae</taxon>
        <taxon>Araneomorphae</taxon>
        <taxon>Entelegynae</taxon>
        <taxon>Araneoidea</taxon>
        <taxon>Araneidae</taxon>
        <taxon>Caerostris</taxon>
    </lineage>
</organism>
<name>A0AAV4X6A1_9ARAC</name>
<proteinExistence type="predicted"/>
<dbReference type="EMBL" id="BPLQ01015721">
    <property type="protein sequence ID" value="GIY90801.1"/>
    <property type="molecule type" value="Genomic_DNA"/>
</dbReference>
<comment type="caution">
    <text evidence="1">The sequence shown here is derived from an EMBL/GenBank/DDBJ whole genome shotgun (WGS) entry which is preliminary data.</text>
</comment>
<keyword evidence="2" id="KW-1185">Reference proteome</keyword>
<evidence type="ECO:0000313" key="2">
    <source>
        <dbReference type="Proteomes" id="UP001054837"/>
    </source>
</evidence>